<dbReference type="InterPro" id="IPR041118">
    <property type="entry name" value="Rx_N"/>
</dbReference>
<evidence type="ECO:0000256" key="1">
    <source>
        <dbReference type="ARBA" id="ARBA00008894"/>
    </source>
</evidence>
<keyword evidence="6" id="KW-0067">ATP-binding</keyword>
<keyword evidence="4" id="KW-0547">Nucleotide-binding</keyword>
<organism evidence="9 10">
    <name type="scientific">Elaeis guineensis var. tenera</name>
    <name type="common">Oil palm</name>
    <dbReference type="NCBI Taxonomy" id="51953"/>
    <lineage>
        <taxon>Eukaryota</taxon>
        <taxon>Viridiplantae</taxon>
        <taxon>Streptophyta</taxon>
        <taxon>Embryophyta</taxon>
        <taxon>Tracheophyta</taxon>
        <taxon>Spermatophyta</taxon>
        <taxon>Magnoliopsida</taxon>
        <taxon>Liliopsida</taxon>
        <taxon>Arecaceae</taxon>
        <taxon>Arecoideae</taxon>
        <taxon>Cocoseae</taxon>
        <taxon>Elaeidinae</taxon>
        <taxon>Elaeis</taxon>
    </lineage>
</organism>
<dbReference type="GO" id="GO:0006952">
    <property type="term" value="P:defense response"/>
    <property type="evidence" value="ECO:0007669"/>
    <property type="project" value="UniProtKB-KW"/>
</dbReference>
<dbReference type="PANTHER" id="PTHR36766">
    <property type="entry name" value="PLANT BROAD-SPECTRUM MILDEW RESISTANCE PROTEIN RPW8"/>
    <property type="match status" value="1"/>
</dbReference>
<dbReference type="Pfam" id="PF18052">
    <property type="entry name" value="Rx_N"/>
    <property type="match status" value="1"/>
</dbReference>
<keyword evidence="2" id="KW-0433">Leucine-rich repeat</keyword>
<dbReference type="AlphaFoldDB" id="A0A6I9QK00"/>
<evidence type="ECO:0000256" key="2">
    <source>
        <dbReference type="ARBA" id="ARBA00022614"/>
    </source>
</evidence>
<sequence>MERCGAPVSIRKNEALKKWMADLKDAAYDADDILDEFNYEVLRRQRGEIPDRMKKKVWDFFSFRNPNVFRIKMINKIKEIVGRLDNIAAEKSKFHLTEIGQADRQRPQTHSFVNESQIIGREKDKKKTVESLMSRAGRSDVSVLPIVGIGGLGKTTLAQLVYNEITAAEHFEQRMWVCVSEDFDIKKHRQDNYGISNRVRMLIFRHPWEELKELLTAGAEGSCVIVTTCSTKCCFIYYRHTRCL</sequence>
<dbReference type="InParanoid" id="A0A6I9QK00"/>
<evidence type="ECO:0000256" key="6">
    <source>
        <dbReference type="ARBA" id="ARBA00022840"/>
    </source>
</evidence>
<dbReference type="PANTHER" id="PTHR36766:SF61">
    <property type="entry name" value="NB-ARC DOMAIN DISEASE RESISTANCE PROTEIN"/>
    <property type="match status" value="1"/>
</dbReference>
<dbReference type="GO" id="GO:0005524">
    <property type="term" value="F:ATP binding"/>
    <property type="evidence" value="ECO:0007669"/>
    <property type="project" value="UniProtKB-KW"/>
</dbReference>
<gene>
    <name evidence="10" type="primary">LOC105035675</name>
</gene>
<reference evidence="10" key="1">
    <citation type="submission" date="2025-08" db="UniProtKB">
        <authorList>
            <consortium name="RefSeq"/>
        </authorList>
    </citation>
    <scope>IDENTIFICATION</scope>
</reference>
<evidence type="ECO:0000256" key="4">
    <source>
        <dbReference type="ARBA" id="ARBA00022741"/>
    </source>
</evidence>
<evidence type="ECO:0000259" key="8">
    <source>
        <dbReference type="Pfam" id="PF18052"/>
    </source>
</evidence>
<evidence type="ECO:0000259" key="7">
    <source>
        <dbReference type="Pfam" id="PF00931"/>
    </source>
</evidence>
<dbReference type="SUPFAM" id="SSF52540">
    <property type="entry name" value="P-loop containing nucleoside triphosphate hydrolases"/>
    <property type="match status" value="1"/>
</dbReference>
<dbReference type="InterPro" id="IPR027417">
    <property type="entry name" value="P-loop_NTPase"/>
</dbReference>
<evidence type="ECO:0000313" key="9">
    <source>
        <dbReference type="Proteomes" id="UP000504607"/>
    </source>
</evidence>
<evidence type="ECO:0000256" key="5">
    <source>
        <dbReference type="ARBA" id="ARBA00022821"/>
    </source>
</evidence>
<keyword evidence="3" id="KW-0677">Repeat</keyword>
<dbReference type="Proteomes" id="UP000504607">
    <property type="component" value="Unplaced"/>
</dbReference>
<dbReference type="Gene3D" id="3.40.50.300">
    <property type="entry name" value="P-loop containing nucleotide triphosphate hydrolases"/>
    <property type="match status" value="1"/>
</dbReference>
<dbReference type="RefSeq" id="XP_010909617.1">
    <property type="nucleotide sequence ID" value="XM_010911315.3"/>
</dbReference>
<evidence type="ECO:0000313" key="10">
    <source>
        <dbReference type="RefSeq" id="XP_010909617.1"/>
    </source>
</evidence>
<keyword evidence="5" id="KW-0611">Plant defense</keyword>
<accession>A0A6I9QK00</accession>
<proteinExistence type="inferred from homology"/>
<dbReference type="Pfam" id="PF00931">
    <property type="entry name" value="NB-ARC"/>
    <property type="match status" value="1"/>
</dbReference>
<dbReference type="InterPro" id="IPR002182">
    <property type="entry name" value="NB-ARC"/>
</dbReference>
<feature type="domain" description="Disease resistance N-terminal" evidence="8">
    <location>
        <begin position="12"/>
        <end position="52"/>
    </location>
</feature>
<protein>
    <submittedName>
        <fullName evidence="10">Disease resistance protein RGA4</fullName>
    </submittedName>
</protein>
<dbReference type="Gene3D" id="1.20.5.4130">
    <property type="match status" value="1"/>
</dbReference>
<keyword evidence="9" id="KW-1185">Reference proteome</keyword>
<evidence type="ECO:0000256" key="3">
    <source>
        <dbReference type="ARBA" id="ARBA00022737"/>
    </source>
</evidence>
<feature type="domain" description="NB-ARC" evidence="7">
    <location>
        <begin position="122"/>
        <end position="187"/>
    </location>
</feature>
<name>A0A6I9QK00_ELAGV</name>
<dbReference type="GO" id="GO:0043531">
    <property type="term" value="F:ADP binding"/>
    <property type="evidence" value="ECO:0007669"/>
    <property type="project" value="InterPro"/>
</dbReference>
<comment type="similarity">
    <text evidence="1">Belongs to the disease resistance NB-LRR family.</text>
</comment>